<accession>A0A9X1SUR2</accession>
<dbReference type="InterPro" id="IPR018356">
    <property type="entry name" value="Tscrpt_reg_HTH_DeoR_CS"/>
</dbReference>
<reference evidence="5" key="1">
    <citation type="submission" date="2021-11" db="EMBL/GenBank/DDBJ databases">
        <title>Streptomyces corallinus and Kineosporia corallina sp. nov., two new coral-derived marine actinobacteria.</title>
        <authorList>
            <person name="Buangrab K."/>
            <person name="Sutthacheep M."/>
            <person name="Yeemin T."/>
            <person name="Harunari E."/>
            <person name="Igarashi Y."/>
            <person name="Sripreechasak P."/>
            <person name="Kanchanasin P."/>
            <person name="Tanasupawat S."/>
            <person name="Phongsopitanun W."/>
        </authorList>
    </citation>
    <scope>NUCLEOTIDE SEQUENCE</scope>
    <source>
        <strain evidence="5">JCM 31032</strain>
    </source>
</reference>
<evidence type="ECO:0000256" key="1">
    <source>
        <dbReference type="ARBA" id="ARBA00023015"/>
    </source>
</evidence>
<dbReference type="InterPro" id="IPR046335">
    <property type="entry name" value="LacI/GalR-like_sensor"/>
</dbReference>
<dbReference type="RefSeq" id="WP_231441752.1">
    <property type="nucleotide sequence ID" value="NZ_JAJOMB010000006.1"/>
</dbReference>
<dbReference type="PRINTS" id="PR00037">
    <property type="entry name" value="HTHLACR"/>
</dbReference>
<dbReference type="Pfam" id="PF08220">
    <property type="entry name" value="HTH_DeoR"/>
    <property type="match status" value="1"/>
</dbReference>
<keyword evidence="6" id="KW-1185">Reference proteome</keyword>
<dbReference type="PROSITE" id="PS51000">
    <property type="entry name" value="HTH_DEOR_2"/>
    <property type="match status" value="1"/>
</dbReference>
<dbReference type="Gene3D" id="1.10.10.10">
    <property type="entry name" value="Winged helix-like DNA-binding domain superfamily/Winged helix DNA-binding domain"/>
    <property type="match status" value="1"/>
</dbReference>
<name>A0A9X1SUR2_9ACTN</name>
<dbReference type="AlphaFoldDB" id="A0A9X1SUR2"/>
<keyword evidence="3" id="KW-0804">Transcription</keyword>
<dbReference type="InterPro" id="IPR001034">
    <property type="entry name" value="DeoR_HTH"/>
</dbReference>
<dbReference type="PROSITE" id="PS00894">
    <property type="entry name" value="HTH_DEOR_1"/>
    <property type="match status" value="1"/>
</dbReference>
<dbReference type="InterPro" id="IPR028082">
    <property type="entry name" value="Peripla_BP_I"/>
</dbReference>
<comment type="caution">
    <text evidence="5">The sequence shown here is derived from an EMBL/GenBank/DDBJ whole genome shotgun (WGS) entry which is preliminary data.</text>
</comment>
<gene>
    <name evidence="5" type="ORF">LR394_13875</name>
</gene>
<keyword evidence="1" id="KW-0805">Transcription regulation</keyword>
<organism evidence="5 6">
    <name type="scientific">Kineosporia babensis</name>
    <dbReference type="NCBI Taxonomy" id="499548"/>
    <lineage>
        <taxon>Bacteria</taxon>
        <taxon>Bacillati</taxon>
        <taxon>Actinomycetota</taxon>
        <taxon>Actinomycetes</taxon>
        <taxon>Kineosporiales</taxon>
        <taxon>Kineosporiaceae</taxon>
        <taxon>Kineosporia</taxon>
    </lineage>
</organism>
<dbReference type="Gene3D" id="3.40.50.2300">
    <property type="match status" value="2"/>
</dbReference>
<dbReference type="EMBL" id="JAJOMB010000006">
    <property type="protein sequence ID" value="MCD5311995.1"/>
    <property type="molecule type" value="Genomic_DNA"/>
</dbReference>
<evidence type="ECO:0000256" key="2">
    <source>
        <dbReference type="ARBA" id="ARBA00023125"/>
    </source>
</evidence>
<sequence length="363" mass="38490">MSAGPEPDRPLLAIDRQQQLLDLIHQRGTVRVADLAAELDVAAATIRRDIATLAADGRVHRVHGGATALRAETAAEASSSSLAGLGMLVPSLDYYWPGVVRGAEQTARDAGMRVMLRGSSYTSDDERPHLVRLLEQGASALLVSPSVVGAQIAETIAWMSELTVPVVVVERPSLADLGPAPFEQVYSDHAFGGAQAVRHLASLGHRRIAFAAAPDSPTGPSVREGWSRTLDTLDVPTSSRVDLGIPKDGLKISEAALDQVIEQIQAQGCTAALVHADAQAIALVQRLEEHGYSVPADLSVVAYDDEFAGLFSPSLTAVRPARAAIGRAAVELAISRLRDPERPIHRTAILPTLHVRESSAPLT</sequence>
<evidence type="ECO:0000313" key="6">
    <source>
        <dbReference type="Proteomes" id="UP001138997"/>
    </source>
</evidence>
<dbReference type="InterPro" id="IPR036388">
    <property type="entry name" value="WH-like_DNA-bd_sf"/>
</dbReference>
<dbReference type="Pfam" id="PF13377">
    <property type="entry name" value="Peripla_BP_3"/>
    <property type="match status" value="1"/>
</dbReference>
<dbReference type="Proteomes" id="UP001138997">
    <property type="component" value="Unassembled WGS sequence"/>
</dbReference>
<evidence type="ECO:0000313" key="5">
    <source>
        <dbReference type="EMBL" id="MCD5311995.1"/>
    </source>
</evidence>
<dbReference type="GO" id="GO:0000976">
    <property type="term" value="F:transcription cis-regulatory region binding"/>
    <property type="evidence" value="ECO:0007669"/>
    <property type="project" value="TreeGrafter"/>
</dbReference>
<dbReference type="SMART" id="SM00420">
    <property type="entry name" value="HTH_DEOR"/>
    <property type="match status" value="1"/>
</dbReference>
<keyword evidence="2" id="KW-0238">DNA-binding</keyword>
<dbReference type="PANTHER" id="PTHR30146:SF155">
    <property type="entry name" value="ALANINE RACEMASE"/>
    <property type="match status" value="1"/>
</dbReference>
<proteinExistence type="predicted"/>
<evidence type="ECO:0000259" key="4">
    <source>
        <dbReference type="PROSITE" id="PS51000"/>
    </source>
</evidence>
<evidence type="ECO:0000256" key="3">
    <source>
        <dbReference type="ARBA" id="ARBA00023163"/>
    </source>
</evidence>
<dbReference type="PANTHER" id="PTHR30146">
    <property type="entry name" value="LACI-RELATED TRANSCRIPTIONAL REPRESSOR"/>
    <property type="match status" value="1"/>
</dbReference>
<dbReference type="InterPro" id="IPR036390">
    <property type="entry name" value="WH_DNA-bd_sf"/>
</dbReference>
<dbReference type="GO" id="GO:0003700">
    <property type="term" value="F:DNA-binding transcription factor activity"/>
    <property type="evidence" value="ECO:0007669"/>
    <property type="project" value="InterPro"/>
</dbReference>
<dbReference type="SUPFAM" id="SSF53822">
    <property type="entry name" value="Periplasmic binding protein-like I"/>
    <property type="match status" value="1"/>
</dbReference>
<feature type="domain" description="HTH deoR-type" evidence="4">
    <location>
        <begin position="13"/>
        <end position="68"/>
    </location>
</feature>
<protein>
    <submittedName>
        <fullName evidence="5">Substrate-binding domain-containing protein</fullName>
    </submittedName>
</protein>
<dbReference type="SUPFAM" id="SSF46785">
    <property type="entry name" value="Winged helix' DNA-binding domain"/>
    <property type="match status" value="1"/>
</dbReference>